<dbReference type="PROSITE" id="PS00409">
    <property type="entry name" value="PROKAR_NTER_METHYL"/>
    <property type="match status" value="1"/>
</dbReference>
<sequence length="132" mass="14191">MRETPDHEAGFTLIEVLIAFIIVMLSLGVLYRGMLDGVGATHLANATHEALSRAQSHMAAIGHGMRLGAHEQSGEDGSGFRWKVVMTPQQQLAGMVLYHVAVTESWPDPMTGSGRRALTLTTLRLGAPETPS</sequence>
<gene>
    <name evidence="2" type="ORF">HW542_10485</name>
</gene>
<protein>
    <submittedName>
        <fullName evidence="2">Prepilin-type N-terminal cleavage/methylation domain-containing protein</fullName>
    </submittedName>
</protein>
<evidence type="ECO:0000313" key="2">
    <source>
        <dbReference type="EMBL" id="NVN47234.1"/>
    </source>
</evidence>
<dbReference type="InterPro" id="IPR012902">
    <property type="entry name" value="N_methyl_site"/>
</dbReference>
<evidence type="ECO:0000313" key="3">
    <source>
        <dbReference type="Proteomes" id="UP001516351"/>
    </source>
</evidence>
<dbReference type="EMBL" id="JABXXV010000005">
    <property type="protein sequence ID" value="NVN47234.1"/>
    <property type="molecule type" value="Genomic_DNA"/>
</dbReference>
<comment type="caution">
    <text evidence="2">The sequence shown here is derived from an EMBL/GenBank/DDBJ whole genome shotgun (WGS) entry which is preliminary data.</text>
</comment>
<name>A0ABX2P6P2_9PROT</name>
<keyword evidence="1" id="KW-0812">Transmembrane</keyword>
<keyword evidence="1" id="KW-1133">Transmembrane helix</keyword>
<keyword evidence="1" id="KW-0472">Membrane</keyword>
<dbReference type="Pfam" id="PF07963">
    <property type="entry name" value="N_methyl"/>
    <property type="match status" value="1"/>
</dbReference>
<reference evidence="2 3" key="1">
    <citation type="submission" date="2020-06" db="EMBL/GenBank/DDBJ databases">
        <title>Synonyms of Asaia species.</title>
        <authorList>
            <person name="Sombolestani A."/>
        </authorList>
    </citation>
    <scope>NUCLEOTIDE SEQUENCE [LARGE SCALE GENOMIC DNA]</scope>
    <source>
        <strain evidence="2 3">LMG 27047</strain>
    </source>
</reference>
<proteinExistence type="predicted"/>
<feature type="transmembrane region" description="Helical" evidence="1">
    <location>
        <begin position="12"/>
        <end position="31"/>
    </location>
</feature>
<keyword evidence="3" id="KW-1185">Reference proteome</keyword>
<dbReference type="RefSeq" id="WP_267310218.1">
    <property type="nucleotide sequence ID" value="NZ_JABXXV010000005.1"/>
</dbReference>
<evidence type="ECO:0000256" key="1">
    <source>
        <dbReference type="SAM" id="Phobius"/>
    </source>
</evidence>
<organism evidence="2 3">
    <name type="scientific">Asaia spathodeae</name>
    <dbReference type="NCBI Taxonomy" id="657016"/>
    <lineage>
        <taxon>Bacteria</taxon>
        <taxon>Pseudomonadati</taxon>
        <taxon>Pseudomonadota</taxon>
        <taxon>Alphaproteobacteria</taxon>
        <taxon>Acetobacterales</taxon>
        <taxon>Acetobacteraceae</taxon>
        <taxon>Asaia</taxon>
    </lineage>
</organism>
<accession>A0ABX2P6P2</accession>
<dbReference type="Proteomes" id="UP001516351">
    <property type="component" value="Unassembled WGS sequence"/>
</dbReference>